<dbReference type="EC" id="2.3.2.31" evidence="2"/>
<sequence length="674" mass="73853">MGSKFSRAVRPQVKAAASPVATAQHHDIDHANARRPRQEITPQLPDPFSYDDINVAASITKPAILQRRNSAPATSFTMSTASAAMDYIRDNTGEFGLFLAQHRLMAIQYAGTDPDPASVVAMTPPTPVPAQSVPVQELPFQQPEVRCIICCNELPDTKHPKHAKEVIKPCRDCGSTYCGSCIRKMFTECCKDTTRMPPRCCVQIQPHFAKPHLTGEEYAEFKSKYEEWLTPNPFYCPVPTCSAFIPERLVPEQARKKKGKRVDSGVGTPTSKAIACPTCDVGICLNCRQIAHPNNLCNVSEFGIDAETTELLKSWGYKKCPKCGHGLKRMFGCNHMECRCGAHFCYGCMEDYNNCRGACSEEDNYDDGGDDDEEPEEQDETELLPAANIASAPSPEAFEQQVTAEEAASATPLPASPPRNLDGGGQRFWERQDLDFGEEPTEDYPDRSWDCAHDFEPYTTTLARALTSDPSTDMECVKCWRTIHPEIKAPDSSSSTEVKVKTVAAGARGAARGITRGMNRGCGRGRGGGQGRYVPPRGLYEADGAVGTAPHLRHTWPSPLSQSVPTREPSPMEDVQYFEDRVVDTYGNIIATSEMEIRRRASEASFVDDVVDLGRPGASAGQTIVNAFKISPAIFSDPAVEFSLAHECRSCALLVCASCRDGILTAQHAESQDY</sequence>
<keyword evidence="12" id="KW-1185">Reference proteome</keyword>
<dbReference type="InterPro" id="IPR044066">
    <property type="entry name" value="TRIAD_supradom"/>
</dbReference>
<evidence type="ECO:0000256" key="9">
    <source>
        <dbReference type="SAM" id="MobiDB-lite"/>
    </source>
</evidence>
<dbReference type="GO" id="GO:0061630">
    <property type="term" value="F:ubiquitin protein ligase activity"/>
    <property type="evidence" value="ECO:0007669"/>
    <property type="project" value="UniProtKB-EC"/>
</dbReference>
<dbReference type="InterPro" id="IPR002867">
    <property type="entry name" value="IBR_dom"/>
</dbReference>
<keyword evidence="6" id="KW-0863">Zinc-finger</keyword>
<evidence type="ECO:0000256" key="2">
    <source>
        <dbReference type="ARBA" id="ARBA00012251"/>
    </source>
</evidence>
<organism evidence="11 12">
    <name type="scientific">Alternaria panax</name>
    <dbReference type="NCBI Taxonomy" id="48097"/>
    <lineage>
        <taxon>Eukaryota</taxon>
        <taxon>Fungi</taxon>
        <taxon>Dikarya</taxon>
        <taxon>Ascomycota</taxon>
        <taxon>Pezizomycotina</taxon>
        <taxon>Dothideomycetes</taxon>
        <taxon>Pleosporomycetidae</taxon>
        <taxon>Pleosporales</taxon>
        <taxon>Pleosporineae</taxon>
        <taxon>Pleosporaceae</taxon>
        <taxon>Alternaria</taxon>
        <taxon>Alternaria sect. Panax</taxon>
    </lineage>
</organism>
<gene>
    <name evidence="11" type="ORF">G6011_09391</name>
</gene>
<keyword evidence="8" id="KW-0862">Zinc</keyword>
<evidence type="ECO:0000259" key="10">
    <source>
        <dbReference type="PROSITE" id="PS51873"/>
    </source>
</evidence>
<evidence type="ECO:0000256" key="4">
    <source>
        <dbReference type="ARBA" id="ARBA00022723"/>
    </source>
</evidence>
<dbReference type="Pfam" id="PF01485">
    <property type="entry name" value="IBR"/>
    <property type="match status" value="1"/>
</dbReference>
<dbReference type="CDD" id="cd22584">
    <property type="entry name" value="Rcat_RBR_unk"/>
    <property type="match status" value="1"/>
</dbReference>
<dbReference type="Gene3D" id="1.20.120.1750">
    <property type="match status" value="1"/>
</dbReference>
<dbReference type="GO" id="GO:0008270">
    <property type="term" value="F:zinc ion binding"/>
    <property type="evidence" value="ECO:0007669"/>
    <property type="project" value="UniProtKB-KW"/>
</dbReference>
<accession>A0AAD4NNZ3</accession>
<keyword evidence="5" id="KW-0677">Repeat</keyword>
<evidence type="ECO:0000256" key="8">
    <source>
        <dbReference type="ARBA" id="ARBA00022833"/>
    </source>
</evidence>
<feature type="compositionally biased region" description="Gly residues" evidence="9">
    <location>
        <begin position="520"/>
        <end position="531"/>
    </location>
</feature>
<keyword evidence="3" id="KW-0808">Transferase</keyword>
<name>A0AAD4NNZ3_9PLEO</name>
<dbReference type="PROSITE" id="PS51873">
    <property type="entry name" value="TRIAD"/>
    <property type="match status" value="1"/>
</dbReference>
<comment type="caution">
    <text evidence="11">The sequence shown here is derived from an EMBL/GenBank/DDBJ whole genome shotgun (WGS) entry which is preliminary data.</text>
</comment>
<feature type="region of interest" description="Disordered" evidence="9">
    <location>
        <begin position="1"/>
        <end position="47"/>
    </location>
</feature>
<evidence type="ECO:0000313" key="12">
    <source>
        <dbReference type="Proteomes" id="UP001199106"/>
    </source>
</evidence>
<feature type="region of interest" description="Disordered" evidence="9">
    <location>
        <begin position="394"/>
        <end position="426"/>
    </location>
</feature>
<feature type="compositionally biased region" description="Low complexity" evidence="9">
    <location>
        <begin position="403"/>
        <end position="413"/>
    </location>
</feature>
<dbReference type="PANTHER" id="PTHR11685">
    <property type="entry name" value="RBR FAMILY RING FINGER AND IBR DOMAIN-CONTAINING"/>
    <property type="match status" value="1"/>
</dbReference>
<keyword evidence="4" id="KW-0479">Metal-binding</keyword>
<protein>
    <recommendedName>
        <fullName evidence="2">RBR-type E3 ubiquitin transferase</fullName>
        <ecNumber evidence="2">2.3.2.31</ecNumber>
    </recommendedName>
</protein>
<dbReference type="Proteomes" id="UP001199106">
    <property type="component" value="Unassembled WGS sequence"/>
</dbReference>
<evidence type="ECO:0000256" key="6">
    <source>
        <dbReference type="ARBA" id="ARBA00022771"/>
    </source>
</evidence>
<evidence type="ECO:0000256" key="1">
    <source>
        <dbReference type="ARBA" id="ARBA00001798"/>
    </source>
</evidence>
<reference evidence="11" key="1">
    <citation type="submission" date="2021-07" db="EMBL/GenBank/DDBJ databases">
        <title>Genome Resource of American Ginseng Black Spot Pathogen Alternaria panax.</title>
        <authorList>
            <person name="Qiu C."/>
            <person name="Wang W."/>
            <person name="Liu Z."/>
        </authorList>
    </citation>
    <scope>NUCLEOTIDE SEQUENCE</scope>
    <source>
        <strain evidence="11">BNCC115425</strain>
    </source>
</reference>
<feature type="region of interest" description="Disordered" evidence="9">
    <location>
        <begin position="515"/>
        <end position="534"/>
    </location>
</feature>
<keyword evidence="7" id="KW-0833">Ubl conjugation pathway</keyword>
<proteinExistence type="predicted"/>
<dbReference type="SUPFAM" id="SSF57850">
    <property type="entry name" value="RING/U-box"/>
    <property type="match status" value="1"/>
</dbReference>
<evidence type="ECO:0000313" key="11">
    <source>
        <dbReference type="EMBL" id="KAG9191303.1"/>
    </source>
</evidence>
<evidence type="ECO:0000256" key="5">
    <source>
        <dbReference type="ARBA" id="ARBA00022737"/>
    </source>
</evidence>
<dbReference type="GO" id="GO:0016567">
    <property type="term" value="P:protein ubiquitination"/>
    <property type="evidence" value="ECO:0007669"/>
    <property type="project" value="InterPro"/>
</dbReference>
<dbReference type="InterPro" id="IPR031127">
    <property type="entry name" value="E3_UB_ligase_RBR"/>
</dbReference>
<evidence type="ECO:0000256" key="3">
    <source>
        <dbReference type="ARBA" id="ARBA00022679"/>
    </source>
</evidence>
<comment type="catalytic activity">
    <reaction evidence="1">
        <text>[E2 ubiquitin-conjugating enzyme]-S-ubiquitinyl-L-cysteine + [acceptor protein]-L-lysine = [E2 ubiquitin-conjugating enzyme]-L-cysteine + [acceptor protein]-N(6)-ubiquitinyl-L-lysine.</text>
        <dbReference type="EC" id="2.3.2.31"/>
    </reaction>
</comment>
<dbReference type="AlphaFoldDB" id="A0AAD4NNZ3"/>
<feature type="domain" description="RING-type" evidence="10">
    <location>
        <begin position="143"/>
        <end position="366"/>
    </location>
</feature>
<evidence type="ECO:0000256" key="7">
    <source>
        <dbReference type="ARBA" id="ARBA00022786"/>
    </source>
</evidence>
<feature type="compositionally biased region" description="Basic and acidic residues" evidence="9">
    <location>
        <begin position="24"/>
        <end position="38"/>
    </location>
</feature>
<dbReference type="EMBL" id="JAANER010000004">
    <property type="protein sequence ID" value="KAG9191303.1"/>
    <property type="molecule type" value="Genomic_DNA"/>
</dbReference>